<gene>
    <name evidence="5" type="ORF">MUY27_08730</name>
</gene>
<dbReference type="InterPro" id="IPR058792">
    <property type="entry name" value="Beta-barrel_RND_2"/>
</dbReference>
<dbReference type="GO" id="GO:0030313">
    <property type="term" value="C:cell envelope"/>
    <property type="evidence" value="ECO:0007669"/>
    <property type="project" value="TreeGrafter"/>
</dbReference>
<dbReference type="InterPro" id="IPR051909">
    <property type="entry name" value="MFP_Cation_Efflux"/>
</dbReference>
<dbReference type="AlphaFoldDB" id="A0A9X2B8V5"/>
<dbReference type="EMBL" id="JALJEJ010000003">
    <property type="protein sequence ID" value="MCJ8209791.1"/>
    <property type="molecule type" value="Genomic_DNA"/>
</dbReference>
<dbReference type="PANTHER" id="PTHR30097:SF4">
    <property type="entry name" value="SLR6042 PROTEIN"/>
    <property type="match status" value="1"/>
</dbReference>
<keyword evidence="6" id="KW-1185">Reference proteome</keyword>
<dbReference type="GO" id="GO:0015679">
    <property type="term" value="P:plasma membrane copper ion transport"/>
    <property type="evidence" value="ECO:0007669"/>
    <property type="project" value="TreeGrafter"/>
</dbReference>
<evidence type="ECO:0000313" key="5">
    <source>
        <dbReference type="EMBL" id="MCJ8209791.1"/>
    </source>
</evidence>
<organism evidence="5 6">
    <name type="scientific">Mucilaginibacter straminoryzae</name>
    <dbReference type="NCBI Taxonomy" id="2932774"/>
    <lineage>
        <taxon>Bacteria</taxon>
        <taxon>Pseudomonadati</taxon>
        <taxon>Bacteroidota</taxon>
        <taxon>Sphingobacteriia</taxon>
        <taxon>Sphingobacteriales</taxon>
        <taxon>Sphingobacteriaceae</taxon>
        <taxon>Mucilaginibacter</taxon>
    </lineage>
</organism>
<dbReference type="InterPro" id="IPR006143">
    <property type="entry name" value="RND_pump_MFP"/>
</dbReference>
<feature type="domain" description="CusB-like beta-barrel" evidence="4">
    <location>
        <begin position="236"/>
        <end position="305"/>
    </location>
</feature>
<dbReference type="Proteomes" id="UP001139450">
    <property type="component" value="Unassembled WGS sequence"/>
</dbReference>
<comment type="caution">
    <text evidence="5">The sequence shown here is derived from an EMBL/GenBank/DDBJ whole genome shotgun (WGS) entry which is preliminary data.</text>
</comment>
<evidence type="ECO:0000256" key="3">
    <source>
        <dbReference type="SAM" id="MobiDB-lite"/>
    </source>
</evidence>
<evidence type="ECO:0000256" key="2">
    <source>
        <dbReference type="ARBA" id="ARBA00022448"/>
    </source>
</evidence>
<proteinExistence type="inferred from homology"/>
<dbReference type="PANTHER" id="PTHR30097">
    <property type="entry name" value="CATION EFFLUX SYSTEM PROTEIN CUSB"/>
    <property type="match status" value="1"/>
</dbReference>
<evidence type="ECO:0000259" key="4">
    <source>
        <dbReference type="Pfam" id="PF25954"/>
    </source>
</evidence>
<dbReference type="SUPFAM" id="SSF111369">
    <property type="entry name" value="HlyD-like secretion proteins"/>
    <property type="match status" value="1"/>
</dbReference>
<dbReference type="Gene3D" id="1.10.287.470">
    <property type="entry name" value="Helix hairpin bin"/>
    <property type="match status" value="1"/>
</dbReference>
<accession>A0A9X2B8V5</accession>
<protein>
    <submittedName>
        <fullName evidence="5">Efflux RND transporter periplasmic adaptor subunit</fullName>
    </submittedName>
</protein>
<comment type="similarity">
    <text evidence="1">Belongs to the membrane fusion protein (MFP) (TC 8.A.1) family.</text>
</comment>
<dbReference type="Gene3D" id="2.40.30.170">
    <property type="match status" value="1"/>
</dbReference>
<name>A0A9X2B8V5_9SPHI</name>
<dbReference type="GO" id="GO:0016020">
    <property type="term" value="C:membrane"/>
    <property type="evidence" value="ECO:0007669"/>
    <property type="project" value="InterPro"/>
</dbReference>
<feature type="region of interest" description="Disordered" evidence="3">
    <location>
        <begin position="29"/>
        <end position="56"/>
    </location>
</feature>
<reference evidence="5" key="1">
    <citation type="submission" date="2022-04" db="EMBL/GenBank/DDBJ databases">
        <title>Mucilaginibacter sp. RS28 isolated from freshwater.</title>
        <authorList>
            <person name="Ko S.-R."/>
        </authorList>
    </citation>
    <scope>NUCLEOTIDE SEQUENCE</scope>
    <source>
        <strain evidence="5">RS28</strain>
    </source>
</reference>
<dbReference type="GO" id="GO:0022857">
    <property type="term" value="F:transmembrane transporter activity"/>
    <property type="evidence" value="ECO:0007669"/>
    <property type="project" value="InterPro"/>
</dbReference>
<dbReference type="NCBIfam" id="TIGR01730">
    <property type="entry name" value="RND_mfp"/>
    <property type="match status" value="1"/>
</dbReference>
<evidence type="ECO:0000313" key="6">
    <source>
        <dbReference type="Proteomes" id="UP001139450"/>
    </source>
</evidence>
<feature type="compositionally biased region" description="Polar residues" evidence="3">
    <location>
        <begin position="29"/>
        <end position="49"/>
    </location>
</feature>
<sequence length="387" mass="42570">MIKSYNYILIPLTCCLLACSSKKDNQQEAGQSQQAKSPGNSITFNTEQYKNGGIDTGKLPSKELVTEIHVTGKVDVPPQNIVSVNVPMGGFLKGTGMLPGRPVRKGQVIAQIENQDYITIQQDYLTAVSRMAFLKQELDRQRELSRQQASPLKLYQQTQADYNSEQAQAAGMAQKLRLLGINPQKLNAGNIRSVINIIAPISGFVSQVFANVGKYVNPSDVLMELVSTDDIHAALTVYEQDIPKIKIGSKVNITLPSIPDKTYPGEVILIGRMLDTSHSVLVHCHFLKADQNLLPNMFLQASIRTKPHVTQVLPDEALVNYEGKDYAFLASKQNQQVRFNMVPVTIGAKQGGWNEVNFNKPEFAQQTLVLKGAFAILSAMKNAGGDE</sequence>
<evidence type="ECO:0000256" key="1">
    <source>
        <dbReference type="ARBA" id="ARBA00009477"/>
    </source>
</evidence>
<keyword evidence="2" id="KW-0813">Transport</keyword>
<dbReference type="Pfam" id="PF25954">
    <property type="entry name" value="Beta-barrel_RND_2"/>
    <property type="match status" value="1"/>
</dbReference>
<dbReference type="GO" id="GO:0060003">
    <property type="term" value="P:copper ion export"/>
    <property type="evidence" value="ECO:0007669"/>
    <property type="project" value="TreeGrafter"/>
</dbReference>